<dbReference type="EC" id="7.6.2.2" evidence="2"/>
<reference evidence="8 9" key="1">
    <citation type="submission" date="2022-01" db="EMBL/GenBank/DDBJ databases">
        <authorList>
            <person name="Xiong W."/>
            <person name="Schranz E."/>
        </authorList>
    </citation>
    <scope>NUCLEOTIDE SEQUENCE [LARGE SCALE GENOMIC DNA]</scope>
</reference>
<dbReference type="GO" id="GO:0016020">
    <property type="term" value="C:membrane"/>
    <property type="evidence" value="ECO:0007669"/>
    <property type="project" value="TreeGrafter"/>
</dbReference>
<keyword evidence="4" id="KW-0067">ATP-binding</keyword>
<gene>
    <name evidence="8" type="ORF">LVIROSA_LOCUS17930</name>
</gene>
<dbReference type="InterPro" id="IPR003439">
    <property type="entry name" value="ABC_transporter-like_ATP-bd"/>
</dbReference>
<name>A0AAU9NC22_9ASTR</name>
<dbReference type="PANTHER" id="PTHR24223">
    <property type="entry name" value="ATP-BINDING CASSETTE SUB-FAMILY C"/>
    <property type="match status" value="1"/>
</dbReference>
<evidence type="ECO:0000256" key="5">
    <source>
        <dbReference type="ARBA" id="ARBA00034018"/>
    </source>
</evidence>
<dbReference type="PANTHER" id="PTHR24223:SF430">
    <property type="entry name" value="ABC-TYPE XENOBIOTIC TRANSPORTER"/>
    <property type="match status" value="1"/>
</dbReference>
<accession>A0AAU9NC22</accession>
<evidence type="ECO:0000256" key="1">
    <source>
        <dbReference type="ARBA" id="ARBA00009726"/>
    </source>
</evidence>
<evidence type="ECO:0000313" key="9">
    <source>
        <dbReference type="Proteomes" id="UP001157418"/>
    </source>
</evidence>
<evidence type="ECO:0000256" key="4">
    <source>
        <dbReference type="ARBA" id="ARBA00022840"/>
    </source>
</evidence>
<feature type="compositionally biased region" description="Basic and acidic residues" evidence="6">
    <location>
        <begin position="52"/>
        <end position="62"/>
    </location>
</feature>
<dbReference type="EMBL" id="CAKMRJ010003334">
    <property type="protein sequence ID" value="CAH1431203.1"/>
    <property type="molecule type" value="Genomic_DNA"/>
</dbReference>
<keyword evidence="3" id="KW-0547">Nucleotide-binding</keyword>
<feature type="region of interest" description="Disordered" evidence="6">
    <location>
        <begin position="337"/>
        <end position="358"/>
    </location>
</feature>
<dbReference type="AlphaFoldDB" id="A0AAU9NC22"/>
<sequence>MHPPPSLQVTGDIRSTKGSHSELRRRRSWLRCITEKNGEEEVATLAANSSSDRTKEGEEKSTTPEPQVVARLTNPCIPAAGGRVNSAPSEHSDLAAGMSLSSDGLTNLENEIEGALCKRSGKFSWRSLVKDVKKLKEFCANERSLLWAYGGHSYSPSSVEIYRKQQQLVNLCHSIWIKNINLQELAYKGYIEAAVATNPELRFLAMQGVCMSAFVMSKVDDDDNDILNQLEEMYQVLSSKFHYEKDKMERNVGSNDHASLFGALSSCCIMNPNMLCLLSGFKCWLDTLPLNDNNSFGLDMRLLQELSNIITLDGKDLESGLSRLRWLLESTLKFSLNSSSRPPTDFSPYREKKNSSQHGNADLVPDMLFQPVATQALDKILYRPNAPLVLKGINCTFEEGRRVGIVGRTGSGKTTLITTLFRLVEADSGRILIDGLDISSIGLKDLRIKLSVIPQETTLFKGSIRTNLDPLGLHSDGDIWKKIIRDEFLTCTVITVAHRVPTVIDSDKVMVLSFGKMVEYDEPLKLMETTDSFFSKLVAEYWSSCTARNSA</sequence>
<feature type="domain" description="AAA+ ATPase" evidence="7">
    <location>
        <begin position="399"/>
        <end position="524"/>
    </location>
</feature>
<evidence type="ECO:0000256" key="6">
    <source>
        <dbReference type="SAM" id="MobiDB-lite"/>
    </source>
</evidence>
<dbReference type="Gene3D" id="3.40.50.300">
    <property type="entry name" value="P-loop containing nucleotide triphosphate hydrolases"/>
    <property type="match status" value="2"/>
</dbReference>
<comment type="catalytic activity">
    <reaction evidence="5">
        <text>ATP + H2O + xenobioticSide 1 = ADP + phosphate + xenobioticSide 2.</text>
        <dbReference type="EC" id="7.6.2.2"/>
    </reaction>
</comment>
<dbReference type="InterPro" id="IPR050173">
    <property type="entry name" value="ABC_transporter_C-like"/>
</dbReference>
<dbReference type="InterPro" id="IPR003593">
    <property type="entry name" value="AAA+_ATPase"/>
</dbReference>
<dbReference type="Pfam" id="PF00005">
    <property type="entry name" value="ABC_tran"/>
    <property type="match status" value="1"/>
</dbReference>
<dbReference type="Proteomes" id="UP001157418">
    <property type="component" value="Unassembled WGS sequence"/>
</dbReference>
<comment type="similarity">
    <text evidence="1">Belongs to the ABC transporter superfamily. ABCC family. Conjugate transporter (TC 3.A.1.208) subfamily.</text>
</comment>
<feature type="region of interest" description="Disordered" evidence="6">
    <location>
        <begin position="41"/>
        <end position="65"/>
    </location>
</feature>
<proteinExistence type="inferred from homology"/>
<dbReference type="SUPFAM" id="SSF52540">
    <property type="entry name" value="P-loop containing nucleoside triphosphate hydrolases"/>
    <property type="match status" value="1"/>
</dbReference>
<dbReference type="GO" id="GO:0016887">
    <property type="term" value="F:ATP hydrolysis activity"/>
    <property type="evidence" value="ECO:0007669"/>
    <property type="project" value="InterPro"/>
</dbReference>
<evidence type="ECO:0000313" key="8">
    <source>
        <dbReference type="EMBL" id="CAH1431203.1"/>
    </source>
</evidence>
<dbReference type="GO" id="GO:0008559">
    <property type="term" value="F:ABC-type xenobiotic transporter activity"/>
    <property type="evidence" value="ECO:0007669"/>
    <property type="project" value="UniProtKB-EC"/>
</dbReference>
<protein>
    <recommendedName>
        <fullName evidence="2">ABC-type xenobiotic transporter</fullName>
        <ecNumber evidence="2">7.6.2.2</ecNumber>
    </recommendedName>
</protein>
<feature type="region of interest" description="Disordered" evidence="6">
    <location>
        <begin position="1"/>
        <end position="26"/>
    </location>
</feature>
<organism evidence="8 9">
    <name type="scientific">Lactuca virosa</name>
    <dbReference type="NCBI Taxonomy" id="75947"/>
    <lineage>
        <taxon>Eukaryota</taxon>
        <taxon>Viridiplantae</taxon>
        <taxon>Streptophyta</taxon>
        <taxon>Embryophyta</taxon>
        <taxon>Tracheophyta</taxon>
        <taxon>Spermatophyta</taxon>
        <taxon>Magnoliopsida</taxon>
        <taxon>eudicotyledons</taxon>
        <taxon>Gunneridae</taxon>
        <taxon>Pentapetalae</taxon>
        <taxon>asterids</taxon>
        <taxon>campanulids</taxon>
        <taxon>Asterales</taxon>
        <taxon>Asteraceae</taxon>
        <taxon>Cichorioideae</taxon>
        <taxon>Cichorieae</taxon>
        <taxon>Lactucinae</taxon>
        <taxon>Lactuca</taxon>
    </lineage>
</organism>
<dbReference type="SMART" id="SM00382">
    <property type="entry name" value="AAA"/>
    <property type="match status" value="1"/>
</dbReference>
<evidence type="ECO:0000259" key="7">
    <source>
        <dbReference type="SMART" id="SM00382"/>
    </source>
</evidence>
<keyword evidence="9" id="KW-1185">Reference proteome</keyword>
<dbReference type="GO" id="GO:0005524">
    <property type="term" value="F:ATP binding"/>
    <property type="evidence" value="ECO:0007669"/>
    <property type="project" value="UniProtKB-KW"/>
</dbReference>
<evidence type="ECO:0000256" key="2">
    <source>
        <dbReference type="ARBA" id="ARBA00012191"/>
    </source>
</evidence>
<dbReference type="InterPro" id="IPR027417">
    <property type="entry name" value="P-loop_NTPase"/>
</dbReference>
<comment type="caution">
    <text evidence="8">The sequence shown here is derived from an EMBL/GenBank/DDBJ whole genome shotgun (WGS) entry which is preliminary data.</text>
</comment>
<evidence type="ECO:0000256" key="3">
    <source>
        <dbReference type="ARBA" id="ARBA00022741"/>
    </source>
</evidence>